<sequence length="88" mass="10279">MDHVWEKNEHVTQWYGILGLLSGTSRMTVTMSVNRLAPIDLPDEVYPVSILNYYCYETVILEDNDLFPSPIGRFSFIVKFCTRLNYLQ</sequence>
<dbReference type="Proteomes" id="UP001054837">
    <property type="component" value="Unassembled WGS sequence"/>
</dbReference>
<name>A0AAV4V674_9ARAC</name>
<evidence type="ECO:0000313" key="2">
    <source>
        <dbReference type="Proteomes" id="UP001054837"/>
    </source>
</evidence>
<dbReference type="EMBL" id="BPLQ01012464">
    <property type="protein sequence ID" value="GIY65717.1"/>
    <property type="molecule type" value="Genomic_DNA"/>
</dbReference>
<keyword evidence="2" id="KW-1185">Reference proteome</keyword>
<proteinExistence type="predicted"/>
<reference evidence="1 2" key="1">
    <citation type="submission" date="2021-06" db="EMBL/GenBank/DDBJ databases">
        <title>Caerostris darwini draft genome.</title>
        <authorList>
            <person name="Kono N."/>
            <person name="Arakawa K."/>
        </authorList>
    </citation>
    <scope>NUCLEOTIDE SEQUENCE [LARGE SCALE GENOMIC DNA]</scope>
</reference>
<accession>A0AAV4V674</accession>
<protein>
    <submittedName>
        <fullName evidence="1">Uncharacterized protein</fullName>
    </submittedName>
</protein>
<dbReference type="AlphaFoldDB" id="A0AAV4V674"/>
<organism evidence="1 2">
    <name type="scientific">Caerostris darwini</name>
    <dbReference type="NCBI Taxonomy" id="1538125"/>
    <lineage>
        <taxon>Eukaryota</taxon>
        <taxon>Metazoa</taxon>
        <taxon>Ecdysozoa</taxon>
        <taxon>Arthropoda</taxon>
        <taxon>Chelicerata</taxon>
        <taxon>Arachnida</taxon>
        <taxon>Araneae</taxon>
        <taxon>Araneomorphae</taxon>
        <taxon>Entelegynae</taxon>
        <taxon>Araneoidea</taxon>
        <taxon>Araneidae</taxon>
        <taxon>Caerostris</taxon>
    </lineage>
</organism>
<evidence type="ECO:0000313" key="1">
    <source>
        <dbReference type="EMBL" id="GIY65717.1"/>
    </source>
</evidence>
<gene>
    <name evidence="1" type="ORF">CDAR_536111</name>
</gene>
<comment type="caution">
    <text evidence="1">The sequence shown here is derived from an EMBL/GenBank/DDBJ whole genome shotgun (WGS) entry which is preliminary data.</text>
</comment>